<dbReference type="Pfam" id="PF12834">
    <property type="entry name" value="Phage_int_SAM_2"/>
    <property type="match status" value="1"/>
</dbReference>
<reference evidence="7 8" key="1">
    <citation type="journal article" date="2008" name="Int. J. Syst. Evol. Microbiol.">
        <title>Description of Roseateles aquatilis sp. nov. and Roseateles terrae sp. nov., in the class Betaproteobacteria, and emended description of the genus Roseateles.</title>
        <authorList>
            <person name="Gomila M."/>
            <person name="Bowien B."/>
            <person name="Falsen E."/>
            <person name="Moore E.R."/>
            <person name="Lalucat J."/>
        </authorList>
    </citation>
    <scope>NUCLEOTIDE SEQUENCE [LARGE SCALE GENOMIC DNA]</scope>
    <source>
        <strain evidence="7 8">CCUG 48205</strain>
    </source>
</reference>
<evidence type="ECO:0000256" key="5">
    <source>
        <dbReference type="SAM" id="MobiDB-lite"/>
    </source>
</evidence>
<keyword evidence="3" id="KW-0233">DNA recombination</keyword>
<dbReference type="InterPro" id="IPR050090">
    <property type="entry name" value="Tyrosine_recombinase_XerCD"/>
</dbReference>
<keyword evidence="1" id="KW-0229">DNA integration</keyword>
<dbReference type="GO" id="GO:0006310">
    <property type="term" value="P:DNA recombination"/>
    <property type="evidence" value="ECO:0007669"/>
    <property type="project" value="UniProtKB-KW"/>
</dbReference>
<dbReference type="SUPFAM" id="SSF56349">
    <property type="entry name" value="DNA breaking-rejoining enzymes"/>
    <property type="match status" value="1"/>
</dbReference>
<feature type="region of interest" description="Disordered" evidence="5">
    <location>
        <begin position="427"/>
        <end position="447"/>
    </location>
</feature>
<dbReference type="PANTHER" id="PTHR30349">
    <property type="entry name" value="PHAGE INTEGRASE-RELATED"/>
    <property type="match status" value="1"/>
</dbReference>
<accession>A0A246J8R5</accession>
<feature type="region of interest" description="Disordered" evidence="5">
    <location>
        <begin position="118"/>
        <end position="137"/>
    </location>
</feature>
<dbReference type="PROSITE" id="PS51900">
    <property type="entry name" value="CB"/>
    <property type="match status" value="1"/>
</dbReference>
<evidence type="ECO:0000313" key="8">
    <source>
        <dbReference type="Proteomes" id="UP000197468"/>
    </source>
</evidence>
<evidence type="ECO:0000256" key="1">
    <source>
        <dbReference type="ARBA" id="ARBA00022908"/>
    </source>
</evidence>
<dbReference type="InterPro" id="IPR024456">
    <property type="entry name" value="Integrase_catalytic_putative"/>
</dbReference>
<keyword evidence="8" id="KW-1185">Reference proteome</keyword>
<name>A0A246J8R5_9BURK</name>
<protein>
    <recommendedName>
        <fullName evidence="6">Core-binding (CB) domain-containing protein</fullName>
    </recommendedName>
</protein>
<dbReference type="GO" id="GO:0003677">
    <property type="term" value="F:DNA binding"/>
    <property type="evidence" value="ECO:0007669"/>
    <property type="project" value="UniProtKB-UniRule"/>
</dbReference>
<dbReference type="InterPro" id="IPR011010">
    <property type="entry name" value="DNA_brk_join_enz"/>
</dbReference>
<dbReference type="Gene3D" id="1.10.150.130">
    <property type="match status" value="1"/>
</dbReference>
<gene>
    <name evidence="7" type="ORF">CDN99_15805</name>
</gene>
<dbReference type="GO" id="GO:0015074">
    <property type="term" value="P:DNA integration"/>
    <property type="evidence" value="ECO:0007669"/>
    <property type="project" value="UniProtKB-KW"/>
</dbReference>
<evidence type="ECO:0000256" key="4">
    <source>
        <dbReference type="PROSITE-ProRule" id="PRU01248"/>
    </source>
</evidence>
<dbReference type="Pfam" id="PF12835">
    <property type="entry name" value="Integrase_1"/>
    <property type="match status" value="1"/>
</dbReference>
<dbReference type="PANTHER" id="PTHR30349:SF83">
    <property type="entry name" value="INTEGRASE"/>
    <property type="match status" value="1"/>
</dbReference>
<proteinExistence type="predicted"/>
<sequence length="487" mass="53506">MSPGPEPGMASAVHRDVAARTARCTGVPARKRARSAMRSFFYAPTSGQPGRKPGRIDVALRSPTPMALLDLETTAHVGTSTRGCAVPSTSHPVQRPPWLKRPLFWSCNMTVKQVPRAGTVPGPDGGGHARRHAAGSARDPDAILARLPMGTRDYVRVLGAILLKHNHEHSAKHKGVSFKTMRDRERFLVSFFRELRRTTQYRRVDPRQLANRHIEAMLERWLARKLATATIHNYLSFLRTFAGWIGKPGMVREPQHYVGSESQHAHRSQVATRDHSWSAHEVDIASKIAEIAALDSWVGLQVELCAAFGMRGKEARHFRLHGAVIAREAANPRDATAFPECNAFLRIVHGTKGGRPRDVPIRTDAQRELLERVAASVAPGMYVGRPGMTAQQSQSRFYYVIRKCGISKKQLGVVAHGLRHQHVNDAFEADAGAPSPVRGATSRAAGDEAARQRAARLLGHNRLQVTSCYLGSPSTTRCPAEAANDPT</sequence>
<dbReference type="InterPro" id="IPR010998">
    <property type="entry name" value="Integrase_recombinase_N"/>
</dbReference>
<dbReference type="Gene3D" id="1.10.443.10">
    <property type="entry name" value="Intergrase catalytic core"/>
    <property type="match status" value="1"/>
</dbReference>
<evidence type="ECO:0000256" key="2">
    <source>
        <dbReference type="ARBA" id="ARBA00023125"/>
    </source>
</evidence>
<comment type="caution">
    <text evidence="7">The sequence shown here is derived from an EMBL/GenBank/DDBJ whole genome shotgun (WGS) entry which is preliminary data.</text>
</comment>
<evidence type="ECO:0000259" key="6">
    <source>
        <dbReference type="PROSITE" id="PS51900"/>
    </source>
</evidence>
<dbReference type="Proteomes" id="UP000197468">
    <property type="component" value="Unassembled WGS sequence"/>
</dbReference>
<dbReference type="InterPro" id="IPR013762">
    <property type="entry name" value="Integrase-like_cat_sf"/>
</dbReference>
<organism evidence="7 8">
    <name type="scientific">Roseateles aquatilis</name>
    <dbReference type="NCBI Taxonomy" id="431061"/>
    <lineage>
        <taxon>Bacteria</taxon>
        <taxon>Pseudomonadati</taxon>
        <taxon>Pseudomonadota</taxon>
        <taxon>Betaproteobacteria</taxon>
        <taxon>Burkholderiales</taxon>
        <taxon>Sphaerotilaceae</taxon>
        <taxon>Roseateles</taxon>
    </lineage>
</organism>
<dbReference type="InterPro" id="IPR024457">
    <property type="entry name" value="Putative_integrase_N"/>
</dbReference>
<keyword evidence="2 4" id="KW-0238">DNA-binding</keyword>
<feature type="domain" description="Core-binding (CB)" evidence="6">
    <location>
        <begin position="156"/>
        <end position="246"/>
    </location>
</feature>
<dbReference type="EMBL" id="NIOF01000006">
    <property type="protein sequence ID" value="OWQ88933.1"/>
    <property type="molecule type" value="Genomic_DNA"/>
</dbReference>
<dbReference type="InterPro" id="IPR044068">
    <property type="entry name" value="CB"/>
</dbReference>
<evidence type="ECO:0000313" key="7">
    <source>
        <dbReference type="EMBL" id="OWQ88933.1"/>
    </source>
</evidence>
<evidence type="ECO:0000256" key="3">
    <source>
        <dbReference type="ARBA" id="ARBA00023172"/>
    </source>
</evidence>
<dbReference type="AlphaFoldDB" id="A0A246J8R5"/>